<protein>
    <submittedName>
        <fullName evidence="8">MFS transporter</fullName>
    </submittedName>
</protein>
<evidence type="ECO:0000256" key="1">
    <source>
        <dbReference type="ARBA" id="ARBA00004429"/>
    </source>
</evidence>
<dbReference type="InterPro" id="IPR036259">
    <property type="entry name" value="MFS_trans_sf"/>
</dbReference>
<feature type="transmembrane region" description="Helical" evidence="6">
    <location>
        <begin position="96"/>
        <end position="115"/>
    </location>
</feature>
<dbReference type="PROSITE" id="PS50850">
    <property type="entry name" value="MFS"/>
    <property type="match status" value="1"/>
</dbReference>
<feature type="domain" description="Major facilitator superfamily (MFS) profile" evidence="7">
    <location>
        <begin position="6"/>
        <end position="414"/>
    </location>
</feature>
<comment type="caution">
    <text evidence="8">The sequence shown here is derived from an EMBL/GenBank/DDBJ whole genome shotgun (WGS) entry which is preliminary data.</text>
</comment>
<evidence type="ECO:0000256" key="4">
    <source>
        <dbReference type="ARBA" id="ARBA00022989"/>
    </source>
</evidence>
<evidence type="ECO:0000313" key="9">
    <source>
        <dbReference type="Proteomes" id="UP001382455"/>
    </source>
</evidence>
<feature type="transmembrane region" description="Helical" evidence="6">
    <location>
        <begin position="264"/>
        <end position="282"/>
    </location>
</feature>
<feature type="transmembrane region" description="Helical" evidence="6">
    <location>
        <begin position="314"/>
        <end position="336"/>
    </location>
</feature>
<feature type="transmembrane region" description="Helical" evidence="6">
    <location>
        <begin position="127"/>
        <end position="149"/>
    </location>
</feature>
<feature type="transmembrane region" description="Helical" evidence="6">
    <location>
        <begin position="348"/>
        <end position="368"/>
    </location>
</feature>
<feature type="transmembrane region" description="Helical" evidence="6">
    <location>
        <begin position="289"/>
        <end position="308"/>
    </location>
</feature>
<reference evidence="8 9" key="1">
    <citation type="submission" date="2023-12" db="EMBL/GenBank/DDBJ databases">
        <title>Friends and Foes: Symbiotic and Algicidal bacterial influence on Karenia brevis blooms.</title>
        <authorList>
            <person name="Fei C."/>
            <person name="Mohamed A.R."/>
            <person name="Booker A."/>
            <person name="Arshad M."/>
            <person name="Klass S."/>
            <person name="Ahn S."/>
            <person name="Gilbert P.M."/>
            <person name="Heil C.A."/>
            <person name="Martinez J.M."/>
            <person name="Amin S.A."/>
        </authorList>
    </citation>
    <scope>NUCLEOTIDE SEQUENCE [LARGE SCALE GENOMIC DNA]</scope>
    <source>
        <strain evidence="8 9">CE15</strain>
    </source>
</reference>
<dbReference type="EMBL" id="JBAWKS010000002">
    <property type="protein sequence ID" value="MEI4550965.1"/>
    <property type="molecule type" value="Genomic_DNA"/>
</dbReference>
<keyword evidence="9" id="KW-1185">Reference proteome</keyword>
<feature type="transmembrane region" description="Helical" evidence="6">
    <location>
        <begin position="222"/>
        <end position="244"/>
    </location>
</feature>
<gene>
    <name evidence="8" type="ORF">WAE96_14940</name>
</gene>
<dbReference type="PANTHER" id="PTHR43702">
    <property type="entry name" value="L-FUCOSE-PROTON SYMPORTER"/>
    <property type="match status" value="1"/>
</dbReference>
<evidence type="ECO:0000256" key="2">
    <source>
        <dbReference type="ARBA" id="ARBA00022475"/>
    </source>
</evidence>
<feature type="transmembrane region" description="Helical" evidence="6">
    <location>
        <begin position="44"/>
        <end position="64"/>
    </location>
</feature>
<proteinExistence type="predicted"/>
<evidence type="ECO:0000256" key="3">
    <source>
        <dbReference type="ARBA" id="ARBA00022692"/>
    </source>
</evidence>
<evidence type="ECO:0000259" key="7">
    <source>
        <dbReference type="PROSITE" id="PS50850"/>
    </source>
</evidence>
<dbReference type="Gene3D" id="1.20.1250.20">
    <property type="entry name" value="MFS general substrate transporter like domains"/>
    <property type="match status" value="2"/>
</dbReference>
<evidence type="ECO:0000256" key="5">
    <source>
        <dbReference type="ARBA" id="ARBA00023136"/>
    </source>
</evidence>
<keyword evidence="5 6" id="KW-0472">Membrane</keyword>
<comment type="subcellular location">
    <subcellularLocation>
        <location evidence="1">Cell inner membrane</location>
        <topology evidence="1">Multi-pass membrane protein</topology>
    </subcellularLocation>
</comment>
<keyword evidence="4 6" id="KW-1133">Transmembrane helix</keyword>
<evidence type="ECO:0000256" key="6">
    <source>
        <dbReference type="SAM" id="Phobius"/>
    </source>
</evidence>
<dbReference type="InterPro" id="IPR050375">
    <property type="entry name" value="MFS_TsgA-like"/>
</dbReference>
<keyword evidence="3 6" id="KW-0812">Transmembrane</keyword>
<feature type="transmembrane region" description="Helical" evidence="6">
    <location>
        <begin position="7"/>
        <end position="32"/>
    </location>
</feature>
<feature type="transmembrane region" description="Helical" evidence="6">
    <location>
        <begin position="175"/>
        <end position="201"/>
    </location>
</feature>
<accession>A0ABU8EVG0</accession>
<dbReference type="InterPro" id="IPR020846">
    <property type="entry name" value="MFS_dom"/>
</dbReference>
<sequence length="414" mass="44116">MKAYPVVLLVLITFFVISFVSNLLGPIFPALIESYQIGLMLAGFFPFAFFAAYGLMSIPAGLIAQKKGEKFVILLAFALAALGAILFVLLPNFAMAMFALFTIGSAMALLQVAINPLLRRAGGEQNFAAYSVSAQLLFGAAAALSPLVYSTLVSHIENGTPTGQLLAAFTEPNKAWLIMYALFAVVSLVMLAVTFITPIAREPQQQQNTNLADSLALFKDKTVLLFFIAIACYVGLEQGIANSISVFLETYHGLDPNTQGTEVVSQFWLFLTIGCVLGLILLKVLDAKLVLKLFSLGAAASLACAIFGSKQVALVAFPAAGFFLSIMWSVLFSLALNSVANGHSAVSGILCTGIIGGALASPIIGFIAELSGDLRVALLVLFIPLGFIFSVSIWAKPLIKNHTIQFNKKRIAVD</sequence>
<dbReference type="SUPFAM" id="SSF103473">
    <property type="entry name" value="MFS general substrate transporter"/>
    <property type="match status" value="1"/>
</dbReference>
<feature type="transmembrane region" description="Helical" evidence="6">
    <location>
        <begin position="71"/>
        <end position="90"/>
    </location>
</feature>
<dbReference type="Pfam" id="PF07690">
    <property type="entry name" value="MFS_1"/>
    <property type="match status" value="1"/>
</dbReference>
<name>A0ABU8EVG0_9GAMM</name>
<dbReference type="InterPro" id="IPR011701">
    <property type="entry name" value="MFS"/>
</dbReference>
<evidence type="ECO:0000313" key="8">
    <source>
        <dbReference type="EMBL" id="MEI4550965.1"/>
    </source>
</evidence>
<keyword evidence="2" id="KW-1003">Cell membrane</keyword>
<feature type="transmembrane region" description="Helical" evidence="6">
    <location>
        <begin position="374"/>
        <end position="395"/>
    </location>
</feature>
<organism evidence="8 9">
    <name type="scientific">Pseudoalteromonas spongiae</name>
    <dbReference type="NCBI Taxonomy" id="298657"/>
    <lineage>
        <taxon>Bacteria</taxon>
        <taxon>Pseudomonadati</taxon>
        <taxon>Pseudomonadota</taxon>
        <taxon>Gammaproteobacteria</taxon>
        <taxon>Alteromonadales</taxon>
        <taxon>Pseudoalteromonadaceae</taxon>
        <taxon>Pseudoalteromonas</taxon>
    </lineage>
</organism>
<dbReference type="Proteomes" id="UP001382455">
    <property type="component" value="Unassembled WGS sequence"/>
</dbReference>
<dbReference type="RefSeq" id="WP_336436016.1">
    <property type="nucleotide sequence ID" value="NZ_JBAWKS010000002.1"/>
</dbReference>
<dbReference type="PANTHER" id="PTHR43702:SF12">
    <property type="entry name" value="N-ACETYL GLUCOSAMINE TRANSPORTER NAGP"/>
    <property type="match status" value="1"/>
</dbReference>